<dbReference type="Pfam" id="PF21820">
    <property type="entry name" value="DUF6886"/>
    <property type="match status" value="1"/>
</dbReference>
<gene>
    <name evidence="1" type="ORF">SAMN05661093_06794</name>
</gene>
<reference evidence="1 2" key="1">
    <citation type="submission" date="2017-04" db="EMBL/GenBank/DDBJ databases">
        <authorList>
            <person name="Afonso C.L."/>
            <person name="Miller P.J."/>
            <person name="Scott M.A."/>
            <person name="Spackman E."/>
            <person name="Goraichik I."/>
            <person name="Dimitrov K.M."/>
            <person name="Suarez D.L."/>
            <person name="Swayne D.E."/>
        </authorList>
    </citation>
    <scope>NUCLEOTIDE SEQUENCE [LARGE SCALE GENOMIC DNA]</scope>
    <source>
        <strain evidence="1 2">DSM 43828</strain>
    </source>
</reference>
<accession>A0A1Y5XYU6</accession>
<evidence type="ECO:0000313" key="2">
    <source>
        <dbReference type="Proteomes" id="UP000192674"/>
    </source>
</evidence>
<proteinExistence type="predicted"/>
<evidence type="ECO:0000313" key="1">
    <source>
        <dbReference type="EMBL" id="SMD21176.1"/>
    </source>
</evidence>
<sequence>MRPDPGQVLHFSEDPTITRFVPHVAPTSRQPDAYVWAVDYDRAPDYWFPRECPRGMAWVTPETSAADREHILGPGGGDRVHAIEYRWLERMLSVKLFAYRLPAEHFQPFGSPVPNASVSTVPVDPLGPPEPVGDLLRLHEDAGIQLRIMANLWSSGTASSRALSVSAVSGFATRWRAPKPPRWPCASRTRTGQPSQ</sequence>
<dbReference type="Proteomes" id="UP000192674">
    <property type="component" value="Unassembled WGS sequence"/>
</dbReference>
<dbReference type="InterPro" id="IPR049253">
    <property type="entry name" value="DUF6886"/>
</dbReference>
<dbReference type="EMBL" id="FWXV01000006">
    <property type="protein sequence ID" value="SMD21176.1"/>
    <property type="molecule type" value="Genomic_DNA"/>
</dbReference>
<name>A0A1Y5XYU6_KIBAR</name>
<protein>
    <submittedName>
        <fullName evidence="1">Uncharacterized protein</fullName>
    </submittedName>
</protein>
<keyword evidence="2" id="KW-1185">Reference proteome</keyword>
<dbReference type="AlphaFoldDB" id="A0A1Y5XYU6"/>
<organism evidence="1 2">
    <name type="scientific">Kibdelosporangium aridum</name>
    <dbReference type="NCBI Taxonomy" id="2030"/>
    <lineage>
        <taxon>Bacteria</taxon>
        <taxon>Bacillati</taxon>
        <taxon>Actinomycetota</taxon>
        <taxon>Actinomycetes</taxon>
        <taxon>Pseudonocardiales</taxon>
        <taxon>Pseudonocardiaceae</taxon>
        <taxon>Kibdelosporangium</taxon>
    </lineage>
</organism>
<dbReference type="RefSeq" id="WP_235038992.1">
    <property type="nucleotide sequence ID" value="NZ_FWXV01000006.1"/>
</dbReference>